<evidence type="ECO:0000256" key="5">
    <source>
        <dbReference type="ARBA" id="ARBA00022737"/>
    </source>
</evidence>
<dbReference type="InterPro" id="IPR053826">
    <property type="entry name" value="WDR75"/>
</dbReference>
<dbReference type="EMBL" id="DS469564">
    <property type="protein sequence ID" value="EDO42450.1"/>
    <property type="molecule type" value="Genomic_DNA"/>
</dbReference>
<dbReference type="PANTHER" id="PTHR44215">
    <property type="entry name" value="WD REPEAT-CONTAINING PROTEIN 75"/>
    <property type="match status" value="1"/>
</dbReference>
<keyword evidence="5" id="KW-0677">Repeat</keyword>
<evidence type="ECO:0000256" key="2">
    <source>
        <dbReference type="ARBA" id="ARBA00022517"/>
    </source>
</evidence>
<evidence type="ECO:0000313" key="9">
    <source>
        <dbReference type="EMBL" id="EDO42450.1"/>
    </source>
</evidence>
<feature type="non-terminal residue" evidence="9">
    <location>
        <position position="1"/>
    </location>
</feature>
<dbReference type="GO" id="GO:0045943">
    <property type="term" value="P:positive regulation of transcription by RNA polymerase I"/>
    <property type="evidence" value="ECO:0007669"/>
    <property type="project" value="InterPro"/>
</dbReference>
<accession>A7S1F4</accession>
<dbReference type="GO" id="GO:0003723">
    <property type="term" value="F:RNA binding"/>
    <property type="evidence" value="ECO:0007669"/>
    <property type="project" value="InterPro"/>
</dbReference>
<dbReference type="HOGENOM" id="CLU_099305_0_0_1"/>
<dbReference type="InterPro" id="IPR036322">
    <property type="entry name" value="WD40_repeat_dom_sf"/>
</dbReference>
<keyword evidence="3" id="KW-0698">rRNA processing</keyword>
<organism evidence="9 10">
    <name type="scientific">Nematostella vectensis</name>
    <name type="common">Starlet sea anemone</name>
    <dbReference type="NCBI Taxonomy" id="45351"/>
    <lineage>
        <taxon>Eukaryota</taxon>
        <taxon>Metazoa</taxon>
        <taxon>Cnidaria</taxon>
        <taxon>Anthozoa</taxon>
        <taxon>Hexacorallia</taxon>
        <taxon>Actiniaria</taxon>
        <taxon>Edwardsiidae</taxon>
        <taxon>Nematostella</taxon>
    </lineage>
</organism>
<dbReference type="Proteomes" id="UP000001593">
    <property type="component" value="Unassembled WGS sequence"/>
</dbReference>
<evidence type="ECO:0000256" key="7">
    <source>
        <dbReference type="ARBA" id="ARBA00023242"/>
    </source>
</evidence>
<dbReference type="GO" id="GO:0032040">
    <property type="term" value="C:small-subunit processome"/>
    <property type="evidence" value="ECO:0007669"/>
    <property type="project" value="InterPro"/>
</dbReference>
<evidence type="ECO:0000256" key="6">
    <source>
        <dbReference type="ARBA" id="ARBA00023163"/>
    </source>
</evidence>
<dbReference type="GO" id="GO:0006364">
    <property type="term" value="P:rRNA processing"/>
    <property type="evidence" value="ECO:0007669"/>
    <property type="project" value="UniProtKB-KW"/>
</dbReference>
<keyword evidence="6" id="KW-0804">Transcription</keyword>
<comment type="subcellular location">
    <subcellularLocation>
        <location evidence="1">Nucleus</location>
        <location evidence="1">Nucleolus</location>
    </subcellularLocation>
</comment>
<keyword evidence="4" id="KW-0853">WD repeat</keyword>
<dbReference type="PhylomeDB" id="A7S1F4"/>
<reference evidence="9 10" key="1">
    <citation type="journal article" date="2007" name="Science">
        <title>Sea anemone genome reveals ancestral eumetazoan gene repertoire and genomic organization.</title>
        <authorList>
            <person name="Putnam N.H."/>
            <person name="Srivastava M."/>
            <person name="Hellsten U."/>
            <person name="Dirks B."/>
            <person name="Chapman J."/>
            <person name="Salamov A."/>
            <person name="Terry A."/>
            <person name="Shapiro H."/>
            <person name="Lindquist E."/>
            <person name="Kapitonov V.V."/>
            <person name="Jurka J."/>
            <person name="Genikhovich G."/>
            <person name="Grigoriev I.V."/>
            <person name="Lucas S.M."/>
            <person name="Steele R.E."/>
            <person name="Finnerty J.R."/>
            <person name="Technau U."/>
            <person name="Martindale M.Q."/>
            <person name="Rokhsar D.S."/>
        </authorList>
    </citation>
    <scope>NUCLEOTIDE SEQUENCE [LARGE SCALE GENOMIC DNA]</scope>
    <source>
        <strain evidence="10">CH2 X CH6</strain>
    </source>
</reference>
<evidence type="ECO:0000256" key="4">
    <source>
        <dbReference type="ARBA" id="ARBA00022574"/>
    </source>
</evidence>
<dbReference type="SUPFAM" id="SSF50978">
    <property type="entry name" value="WD40 repeat-like"/>
    <property type="match status" value="1"/>
</dbReference>
<evidence type="ECO:0000259" key="8">
    <source>
        <dbReference type="Pfam" id="PF23769"/>
    </source>
</evidence>
<dbReference type="Pfam" id="PF23769">
    <property type="entry name" value="Beta-prop_WDR75_2nd"/>
    <property type="match status" value="1"/>
</dbReference>
<keyword evidence="2" id="KW-0690">Ribosome biogenesis</keyword>
<dbReference type="InterPro" id="IPR015943">
    <property type="entry name" value="WD40/YVTN_repeat-like_dom_sf"/>
</dbReference>
<proteinExistence type="predicted"/>
<evidence type="ECO:0000256" key="1">
    <source>
        <dbReference type="ARBA" id="ARBA00004604"/>
    </source>
</evidence>
<dbReference type="PANTHER" id="PTHR44215:SF1">
    <property type="entry name" value="WD REPEAT-CONTAINING PROTEIN 75"/>
    <property type="match status" value="1"/>
</dbReference>
<dbReference type="InterPro" id="IPR057644">
    <property type="entry name" value="Beta-prop_WDR75_2nd"/>
</dbReference>
<dbReference type="AlphaFoldDB" id="A7S1F4"/>
<dbReference type="Gene3D" id="2.130.10.10">
    <property type="entry name" value="YVTN repeat-like/Quinoprotein amine dehydrogenase"/>
    <property type="match status" value="1"/>
</dbReference>
<name>A7S1F4_NEMVE</name>
<keyword evidence="10" id="KW-1185">Reference proteome</keyword>
<feature type="non-terminal residue" evidence="9">
    <location>
        <position position="245"/>
    </location>
</feature>
<gene>
    <name evidence="9" type="ORF">NEMVEDRAFT_v1g35976</name>
</gene>
<evidence type="ECO:0000313" key="10">
    <source>
        <dbReference type="Proteomes" id="UP000001593"/>
    </source>
</evidence>
<dbReference type="eggNOG" id="KOG1963">
    <property type="taxonomic scope" value="Eukaryota"/>
</dbReference>
<dbReference type="STRING" id="45351.A7S1F4"/>
<dbReference type="OMA" id="CCESTMT"/>
<dbReference type="InParanoid" id="A7S1F4"/>
<keyword evidence="7" id="KW-0539">Nucleus</keyword>
<feature type="domain" description="WD repeat-containing protein 75 second beta-propeller" evidence="8">
    <location>
        <begin position="59"/>
        <end position="245"/>
    </location>
</feature>
<protein>
    <recommendedName>
        <fullName evidence="8">WD repeat-containing protein 75 second beta-propeller domain-containing protein</fullName>
    </recommendedName>
</protein>
<sequence>RQFLPRLGAPITNVACSADDMSIVVSHTDNVIRLISGVDLNIKHTIQGLRKASYLSKHLVFDPRTQALVMNCMPGVLQFYLPRDDKTIFLVDVVKQNFVSQTDDEKLYFTQVQHVAFSKTGDWMATVEHRNDHCTTEETRLKFWIFDTCTQSYSVNTIVDAPHSQSVVAVQFQPAVVPGTPPRAITAGLDGKFKMWSVQQVSTEWTCQSIGYYNDMPCVSTVFSEDGTILAVAYEQVLTLWKPET</sequence>
<evidence type="ECO:0000256" key="3">
    <source>
        <dbReference type="ARBA" id="ARBA00022552"/>
    </source>
</evidence>